<gene>
    <name evidence="1" type="ORF">Ciccas_010691</name>
</gene>
<dbReference type="EMBL" id="JBJKFK010002682">
    <property type="protein sequence ID" value="KAL3310739.1"/>
    <property type="molecule type" value="Genomic_DNA"/>
</dbReference>
<protein>
    <recommendedName>
        <fullName evidence="3">PH domain-containing protein</fullName>
    </recommendedName>
</protein>
<name>A0ABD2PTF1_9PLAT</name>
<evidence type="ECO:0008006" key="3">
    <source>
        <dbReference type="Google" id="ProtNLM"/>
    </source>
</evidence>
<evidence type="ECO:0000313" key="1">
    <source>
        <dbReference type="EMBL" id="KAL3310739.1"/>
    </source>
</evidence>
<dbReference type="AlphaFoldDB" id="A0ABD2PTF1"/>
<dbReference type="Proteomes" id="UP001626550">
    <property type="component" value="Unassembled WGS sequence"/>
</dbReference>
<dbReference type="Gene3D" id="6.10.10.90">
    <property type="match status" value="1"/>
</dbReference>
<comment type="caution">
    <text evidence="1">The sequence shown here is derived from an EMBL/GenBank/DDBJ whole genome shotgun (WGS) entry which is preliminary data.</text>
</comment>
<reference evidence="1 2" key="1">
    <citation type="submission" date="2024-11" db="EMBL/GenBank/DDBJ databases">
        <title>Adaptive evolution of stress response genes in parasites aligns with host niche diversity.</title>
        <authorList>
            <person name="Hahn C."/>
            <person name="Resl P."/>
        </authorList>
    </citation>
    <scope>NUCLEOTIDE SEQUENCE [LARGE SCALE GENOMIC DNA]</scope>
    <source>
        <strain evidence="1">EGGRZ-B1_66</strain>
        <tissue evidence="1">Body</tissue>
    </source>
</reference>
<evidence type="ECO:0000313" key="2">
    <source>
        <dbReference type="Proteomes" id="UP001626550"/>
    </source>
</evidence>
<organism evidence="1 2">
    <name type="scientific">Cichlidogyrus casuarinus</name>
    <dbReference type="NCBI Taxonomy" id="1844966"/>
    <lineage>
        <taxon>Eukaryota</taxon>
        <taxon>Metazoa</taxon>
        <taxon>Spiralia</taxon>
        <taxon>Lophotrochozoa</taxon>
        <taxon>Platyhelminthes</taxon>
        <taxon>Monogenea</taxon>
        <taxon>Monopisthocotylea</taxon>
        <taxon>Dactylogyridea</taxon>
        <taxon>Ancyrocephalidae</taxon>
        <taxon>Cichlidogyrus</taxon>
    </lineage>
</organism>
<sequence>MNTQSNVESTPVDNKKILLLYSTNRFDLDMWIDGLAILLPQCNHAKTNKYQQDLATMVDLEMRVRLMALDSIHYLSLTCDT</sequence>
<accession>A0ABD2PTF1</accession>
<proteinExistence type="predicted"/>
<keyword evidence="2" id="KW-1185">Reference proteome</keyword>